<proteinExistence type="predicted"/>
<accession>A0A3R9QR36</accession>
<sequence length="313" mass="34090">MDRFLIVGAGLSGLSLAKFLNGVLIEKGRVGGFFLNDDYPVGGVRGSRLVEEFREASVVRGAAFEASEEGVYILSEEGSKFIKGFVIGANGFREKTAVELGIFGFRPSGIFPLYSAWELVNRGYGIGERVVIYGLNHYSLSLASKLRASVTFVRGSGSLVHSEGEAMDMGFDVVGAKVKWVEGKARLERLRTDEGELRADALILAELSQWNPLNLEYRVGNSAMIFEDPSKIVEGAKILSESLLSGGKWVEVISEAPCFPRKVSSEVGKVIVGVGEGTRLRLGDREIVAEEPYPVVELPVCDRVRLEVMGCME</sequence>
<dbReference type="AlphaFoldDB" id="A0A3R9QR36"/>
<dbReference type="EMBL" id="RCOR01000042">
    <property type="protein sequence ID" value="RSN67643.1"/>
    <property type="molecule type" value="Genomic_DNA"/>
</dbReference>
<evidence type="ECO:0000313" key="1">
    <source>
        <dbReference type="EMBL" id="RSN67643.1"/>
    </source>
</evidence>
<comment type="caution">
    <text evidence="1">The sequence shown here is derived from an EMBL/GenBank/DDBJ whole genome shotgun (WGS) entry which is preliminary data.</text>
</comment>
<dbReference type="RefSeq" id="WP_125742458.1">
    <property type="nucleotide sequence ID" value="NZ_RCOR01000042.1"/>
</dbReference>
<reference evidence="1 2" key="1">
    <citation type="submission" date="2018-10" db="EMBL/GenBank/DDBJ databases">
        <title>Co-occurring genomic capacity for anaerobic methane metabolism and dissimilatory sulfite reduction discovered in the Korarchaeota.</title>
        <authorList>
            <person name="Mckay L.J."/>
            <person name="Dlakic M."/>
            <person name="Fields M.W."/>
            <person name="Delmont T.O."/>
            <person name="Eren A.M."/>
            <person name="Jay Z.J."/>
            <person name="Klingelsmith K.B."/>
            <person name="Rusch D.B."/>
            <person name="Inskeep W.P."/>
        </authorList>
    </citation>
    <scope>NUCLEOTIDE SEQUENCE [LARGE SCALE GENOMIC DNA]</scope>
    <source>
        <strain evidence="1 2">WS</strain>
    </source>
</reference>
<dbReference type="InterPro" id="IPR036188">
    <property type="entry name" value="FAD/NAD-bd_sf"/>
</dbReference>
<dbReference type="Proteomes" id="UP000278149">
    <property type="component" value="Unassembled WGS sequence"/>
</dbReference>
<protein>
    <recommendedName>
        <fullName evidence="3">NAD(P)/FAD-dependent oxidoreductase</fullName>
    </recommendedName>
</protein>
<organism evidence="1 2">
    <name type="scientific">Candidatus Korarchaeum cryptofilum</name>
    <dbReference type="NCBI Taxonomy" id="498846"/>
    <lineage>
        <taxon>Archaea</taxon>
        <taxon>Thermoproteota</taxon>
        <taxon>Candidatus Korarchaeia</taxon>
        <taxon>Candidatus Korarchaeales</taxon>
        <taxon>Candidatus Korarchaeaceae</taxon>
        <taxon>Candidatus Korarchaeum</taxon>
    </lineage>
</organism>
<gene>
    <name evidence="1" type="ORF">D9Q81_07525</name>
</gene>
<dbReference type="SUPFAM" id="SSF51905">
    <property type="entry name" value="FAD/NAD(P)-binding domain"/>
    <property type="match status" value="1"/>
</dbReference>
<name>A0A3R9QR36_9CREN</name>
<evidence type="ECO:0008006" key="3">
    <source>
        <dbReference type="Google" id="ProtNLM"/>
    </source>
</evidence>
<evidence type="ECO:0000313" key="2">
    <source>
        <dbReference type="Proteomes" id="UP000278149"/>
    </source>
</evidence>